<dbReference type="OrthoDB" id="5422561at2"/>
<reference evidence="1 2" key="1">
    <citation type="submission" date="2014-05" db="EMBL/GenBank/DDBJ databases">
        <title>ATOL: Assembling a taxonomically balanced genome-scale reconstruction of the evolutionary history of the Enterobacteriaceae.</title>
        <authorList>
            <person name="Plunkett G.III."/>
            <person name="Neeno-Eckwall E.C."/>
            <person name="Glasner J.D."/>
            <person name="Perna N.T."/>
        </authorList>
    </citation>
    <scope>NUCLEOTIDE SEQUENCE [LARGE SCALE GENOMIC DNA]</scope>
    <source>
        <strain evidence="1 2">ATCC 33852</strain>
    </source>
</reference>
<dbReference type="InterPro" id="IPR021831">
    <property type="entry name" value="ParD-like"/>
</dbReference>
<evidence type="ECO:0000313" key="1">
    <source>
        <dbReference type="EMBL" id="KFC78995.1"/>
    </source>
</evidence>
<dbReference type="Proteomes" id="UP000028640">
    <property type="component" value="Unassembled WGS sequence"/>
</dbReference>
<dbReference type="eggNOG" id="ENOG5032TVC">
    <property type="taxonomic scope" value="Bacteria"/>
</dbReference>
<dbReference type="RefSeq" id="WP_034794079.1">
    <property type="nucleotide sequence ID" value="NZ_JMPJ01000066.1"/>
</dbReference>
<sequence length="78" mass="9194">MATSIRLDDDFVSEVKIHAEATHRSIPKQIEHWAKIGRIAEDNPDLTYRFIMETLLAKSEIDNHKVTRYVRRTERSKD</sequence>
<dbReference type="GeneID" id="78381908"/>
<evidence type="ECO:0008006" key="3">
    <source>
        <dbReference type="Google" id="ProtNLM"/>
    </source>
</evidence>
<keyword evidence="2" id="KW-1185">Reference proteome</keyword>
<name>A0A085G5K0_EWIA3</name>
<organism evidence="1 2">
    <name type="scientific">Ewingella americana (strain ATCC 33852 / DSM 4580 / CCUG 14506 / JCM 5911 / LMG 7869 / NCTC 12157 / CDC 1468-78)</name>
    <dbReference type="NCBI Taxonomy" id="910964"/>
    <lineage>
        <taxon>Bacteria</taxon>
        <taxon>Pseudomonadati</taxon>
        <taxon>Pseudomonadota</taxon>
        <taxon>Gammaproteobacteria</taxon>
        <taxon>Enterobacterales</taxon>
        <taxon>Yersiniaceae</taxon>
        <taxon>Ewingella</taxon>
    </lineage>
</organism>
<dbReference type="Pfam" id="PF11903">
    <property type="entry name" value="ParD_like"/>
    <property type="match status" value="1"/>
</dbReference>
<evidence type="ECO:0000313" key="2">
    <source>
        <dbReference type="Proteomes" id="UP000028640"/>
    </source>
</evidence>
<dbReference type="AlphaFoldDB" id="A0A085G5K0"/>
<comment type="caution">
    <text evidence="1">The sequence shown here is derived from an EMBL/GenBank/DDBJ whole genome shotgun (WGS) entry which is preliminary data.</text>
</comment>
<proteinExistence type="predicted"/>
<protein>
    <recommendedName>
        <fullName evidence="3">ParD-like antitoxin of type II toxin-antitoxin system</fullName>
    </recommendedName>
</protein>
<accession>A0A085G5K0</accession>
<gene>
    <name evidence="1" type="ORF">GEAM_3558</name>
</gene>
<dbReference type="EMBL" id="JMPJ01000066">
    <property type="protein sequence ID" value="KFC78995.1"/>
    <property type="molecule type" value="Genomic_DNA"/>
</dbReference>